<protein>
    <submittedName>
        <fullName evidence="2">Uncharacterized protein</fullName>
    </submittedName>
</protein>
<feature type="region of interest" description="Disordered" evidence="1">
    <location>
        <begin position="127"/>
        <end position="147"/>
    </location>
</feature>
<organism evidence="2 3">
    <name type="scientific">Mikania micrantha</name>
    <name type="common">bitter vine</name>
    <dbReference type="NCBI Taxonomy" id="192012"/>
    <lineage>
        <taxon>Eukaryota</taxon>
        <taxon>Viridiplantae</taxon>
        <taxon>Streptophyta</taxon>
        <taxon>Embryophyta</taxon>
        <taxon>Tracheophyta</taxon>
        <taxon>Spermatophyta</taxon>
        <taxon>Magnoliopsida</taxon>
        <taxon>eudicotyledons</taxon>
        <taxon>Gunneridae</taxon>
        <taxon>Pentapetalae</taxon>
        <taxon>asterids</taxon>
        <taxon>campanulids</taxon>
        <taxon>Asterales</taxon>
        <taxon>Asteraceae</taxon>
        <taxon>Asteroideae</taxon>
        <taxon>Heliantheae alliance</taxon>
        <taxon>Eupatorieae</taxon>
        <taxon>Mikania</taxon>
    </lineage>
</organism>
<name>A0A5N6PA44_9ASTR</name>
<feature type="compositionally biased region" description="Polar residues" evidence="1">
    <location>
        <begin position="48"/>
        <end position="57"/>
    </location>
</feature>
<reference evidence="2 3" key="1">
    <citation type="submission" date="2019-05" db="EMBL/GenBank/DDBJ databases">
        <title>Mikania micrantha, genome provides insights into the molecular mechanism of rapid growth.</title>
        <authorList>
            <person name="Liu B."/>
        </authorList>
    </citation>
    <scope>NUCLEOTIDE SEQUENCE [LARGE SCALE GENOMIC DNA]</scope>
    <source>
        <strain evidence="2">NLD-2019</strain>
        <tissue evidence="2">Leaf</tissue>
    </source>
</reference>
<evidence type="ECO:0000313" key="3">
    <source>
        <dbReference type="Proteomes" id="UP000326396"/>
    </source>
</evidence>
<feature type="region of interest" description="Disordered" evidence="1">
    <location>
        <begin position="1"/>
        <end position="109"/>
    </location>
</feature>
<keyword evidence="3" id="KW-1185">Reference proteome</keyword>
<gene>
    <name evidence="2" type="ORF">E3N88_13166</name>
</gene>
<feature type="compositionally biased region" description="Basic residues" evidence="1">
    <location>
        <begin position="88"/>
        <end position="102"/>
    </location>
</feature>
<proteinExistence type="predicted"/>
<accession>A0A5N6PA44</accession>
<sequence>MTSSDGDSFSWDYFYPPLTEEPPLQPLTEEAALLPPPPPPPMLQTPTRRISQAQTAGNLRESIMDSEVVPPSPRRKGVHRWPPAQTIRQHRPRSRLHMPHRPHSADPMHIRHLQTPVKDNQIKCPATAKASISKDKANQTSKQEKWHPTIVFKIHNKK</sequence>
<feature type="compositionally biased region" description="Basic and acidic residues" evidence="1">
    <location>
        <begin position="132"/>
        <end position="147"/>
    </location>
</feature>
<dbReference type="EMBL" id="SZYD01000006">
    <property type="protein sequence ID" value="KAD5961693.1"/>
    <property type="molecule type" value="Genomic_DNA"/>
</dbReference>
<evidence type="ECO:0000256" key="1">
    <source>
        <dbReference type="SAM" id="MobiDB-lite"/>
    </source>
</evidence>
<dbReference type="Proteomes" id="UP000326396">
    <property type="component" value="Linkage Group LG14"/>
</dbReference>
<feature type="compositionally biased region" description="Pro residues" evidence="1">
    <location>
        <begin position="34"/>
        <end position="43"/>
    </location>
</feature>
<dbReference type="AlphaFoldDB" id="A0A5N6PA44"/>
<comment type="caution">
    <text evidence="2">The sequence shown here is derived from an EMBL/GenBank/DDBJ whole genome shotgun (WGS) entry which is preliminary data.</text>
</comment>
<evidence type="ECO:0000313" key="2">
    <source>
        <dbReference type="EMBL" id="KAD5961693.1"/>
    </source>
</evidence>